<dbReference type="InParanoid" id="C1DY91"/>
<dbReference type="KEGG" id="mis:MICPUN_56020"/>
<dbReference type="CDD" id="cd00538">
    <property type="entry name" value="PA"/>
    <property type="match status" value="1"/>
</dbReference>
<feature type="disulfide bond" evidence="2">
    <location>
        <begin position="543"/>
        <end position="552"/>
    </location>
</feature>
<protein>
    <recommendedName>
        <fullName evidence="6">EGF-like domain-containing protein</fullName>
    </recommendedName>
</protein>
<dbReference type="PROSITE" id="PS50026">
    <property type="entry name" value="EGF_3"/>
    <property type="match status" value="1"/>
</dbReference>
<dbReference type="GeneID" id="8240841"/>
<reference evidence="7 8" key="1">
    <citation type="journal article" date="2009" name="Science">
        <title>Green evolution and dynamic adaptations revealed by genomes of the marine picoeukaryotes Micromonas.</title>
        <authorList>
            <person name="Worden A.Z."/>
            <person name="Lee J.H."/>
            <person name="Mock T."/>
            <person name="Rouze P."/>
            <person name="Simmons M.P."/>
            <person name="Aerts A.L."/>
            <person name="Allen A.E."/>
            <person name="Cuvelier M.L."/>
            <person name="Derelle E."/>
            <person name="Everett M.V."/>
            <person name="Foulon E."/>
            <person name="Grimwood J."/>
            <person name="Gundlach H."/>
            <person name="Henrissat B."/>
            <person name="Napoli C."/>
            <person name="McDonald S.M."/>
            <person name="Parker M.S."/>
            <person name="Rombauts S."/>
            <person name="Salamov A."/>
            <person name="Von Dassow P."/>
            <person name="Badger J.H."/>
            <person name="Coutinho P.M."/>
            <person name="Demir E."/>
            <person name="Dubchak I."/>
            <person name="Gentemann C."/>
            <person name="Eikrem W."/>
            <person name="Gready J.E."/>
            <person name="John U."/>
            <person name="Lanier W."/>
            <person name="Lindquist E.A."/>
            <person name="Lucas S."/>
            <person name="Mayer K.F."/>
            <person name="Moreau H."/>
            <person name="Not F."/>
            <person name="Otillar R."/>
            <person name="Panaud O."/>
            <person name="Pangilinan J."/>
            <person name="Paulsen I."/>
            <person name="Piegu B."/>
            <person name="Poliakov A."/>
            <person name="Robbens S."/>
            <person name="Schmutz J."/>
            <person name="Toulza E."/>
            <person name="Wyss T."/>
            <person name="Zelensky A."/>
            <person name="Zhou K."/>
            <person name="Armbrust E.V."/>
            <person name="Bhattacharya D."/>
            <person name="Goodenough U.W."/>
            <person name="Van de Peer Y."/>
            <person name="Grigoriev I.V."/>
        </authorList>
    </citation>
    <scope>NUCLEOTIDE SEQUENCE [LARGE SCALE GENOMIC DNA]</scope>
    <source>
        <strain evidence="8">RCC299 / NOUM17</strain>
    </source>
</reference>
<dbReference type="PROSITE" id="PS01186">
    <property type="entry name" value="EGF_2"/>
    <property type="match status" value="1"/>
</dbReference>
<feature type="signal peptide" evidence="5">
    <location>
        <begin position="1"/>
        <end position="23"/>
    </location>
</feature>
<dbReference type="Gene3D" id="3.50.30.30">
    <property type="match status" value="1"/>
</dbReference>
<dbReference type="AlphaFoldDB" id="C1DY91"/>
<dbReference type="OrthoDB" id="780650at2759"/>
<feature type="transmembrane region" description="Helical" evidence="4">
    <location>
        <begin position="620"/>
        <end position="643"/>
    </location>
</feature>
<sequence length="668" mass="69237">MRREVYRAALAALLVASLTGTDAEPRGPDAESGPVSSPSSTRLCPPGHAGVNCSHRLYPLEPNAPNPFVHLDAPLAVGDVALFRLAVNCVAQDATLALEKHGNATDPTVDHLGVGSEVELAVQYGVPPTIEDGGYIDGVVSFSDEPDASVRIGNVLPGVYYAAVHVSAGQPLARFTLRLALEGSRVPNPWNRCEHADEQLLMDVTVEGADRGADPGAEGAGTYAYTRLGPVTGADGYPTALGVADIYEPAYGHCGTLDEETPTEGRAFTLVRTSEEEALGAEGAEGADDARIGRSCYLGDSHSSGRVLDLPQARGQGAVAGTAVLGRSHPDRNDEDYYYLRGDVRKYPGRFLSVNASAAADAPSSESSKSGDVVLFQGVADNPGNFDLEACGDLINPEEVRGKICVVVRGSCFFSSKTLACQRAGAVAAIIVNDRMDEGAADNWVTSHDPAGILIPTVSYGAVHGNQLLREMASASSVTIRLHSYACEPAGHCVACAPGFGFPEDNCTSAACPGMDDARTSACNGRGTCDFDGTNASTFACMCDAGFSGDACEIEQSKDDDAEAEANFTNFTSAAGDDVTSSGVNAAAEGKEVEDIDGGFIDDDAGALQEGAGRYSGFEIFGITLGAVALAVVLAAFAGALASSIRAKRRTRRIDLPALPSTSPQTPA</sequence>
<keyword evidence="2" id="KW-0245">EGF-like domain</keyword>
<feature type="domain" description="EGF-like" evidence="6">
    <location>
        <begin position="514"/>
        <end position="553"/>
    </location>
</feature>
<dbReference type="SUPFAM" id="SSF52025">
    <property type="entry name" value="PA domain"/>
    <property type="match status" value="1"/>
</dbReference>
<evidence type="ECO:0000256" key="4">
    <source>
        <dbReference type="SAM" id="Phobius"/>
    </source>
</evidence>
<keyword evidence="4" id="KW-1133">Transmembrane helix</keyword>
<dbReference type="Pfam" id="PF07974">
    <property type="entry name" value="EGF_2"/>
    <property type="match status" value="1"/>
</dbReference>
<dbReference type="Gene3D" id="2.10.25.10">
    <property type="entry name" value="Laminin"/>
    <property type="match status" value="1"/>
</dbReference>
<keyword evidence="4" id="KW-0472">Membrane</keyword>
<accession>C1DY91</accession>
<keyword evidence="5" id="KW-0732">Signal</keyword>
<dbReference type="RefSeq" id="XP_002500128.1">
    <property type="nucleotide sequence ID" value="XM_002500082.1"/>
</dbReference>
<evidence type="ECO:0000313" key="7">
    <source>
        <dbReference type="EMBL" id="ACO61386.1"/>
    </source>
</evidence>
<evidence type="ECO:0000256" key="1">
    <source>
        <dbReference type="ARBA" id="ARBA00023157"/>
    </source>
</evidence>
<feature type="chain" id="PRO_5002908906" description="EGF-like domain-containing protein" evidence="5">
    <location>
        <begin position="24"/>
        <end position="668"/>
    </location>
</feature>
<gene>
    <name evidence="7" type="ORF">MICPUN_56020</name>
</gene>
<dbReference type="EMBL" id="CP001323">
    <property type="protein sequence ID" value="ACO61386.1"/>
    <property type="molecule type" value="Genomic_DNA"/>
</dbReference>
<dbReference type="PROSITE" id="PS00022">
    <property type="entry name" value="EGF_1"/>
    <property type="match status" value="1"/>
</dbReference>
<dbReference type="InterPro" id="IPR013111">
    <property type="entry name" value="EGF_extracell"/>
</dbReference>
<dbReference type="Pfam" id="PF02225">
    <property type="entry name" value="PA"/>
    <property type="match status" value="1"/>
</dbReference>
<keyword evidence="1 2" id="KW-1015">Disulfide bond</keyword>
<keyword evidence="8" id="KW-1185">Reference proteome</keyword>
<keyword evidence="4" id="KW-0812">Transmembrane</keyword>
<proteinExistence type="predicted"/>
<evidence type="ECO:0000256" key="3">
    <source>
        <dbReference type="SAM" id="MobiDB-lite"/>
    </source>
</evidence>
<evidence type="ECO:0000259" key="6">
    <source>
        <dbReference type="PROSITE" id="PS50026"/>
    </source>
</evidence>
<organism evidence="7 8">
    <name type="scientific">Micromonas commoda (strain RCC299 / NOUM17 / CCMP2709)</name>
    <name type="common">Picoplanktonic green alga</name>
    <dbReference type="NCBI Taxonomy" id="296587"/>
    <lineage>
        <taxon>Eukaryota</taxon>
        <taxon>Viridiplantae</taxon>
        <taxon>Chlorophyta</taxon>
        <taxon>Mamiellophyceae</taxon>
        <taxon>Mamiellales</taxon>
        <taxon>Mamiellaceae</taxon>
        <taxon>Micromonas</taxon>
    </lineage>
</organism>
<dbReference type="InterPro" id="IPR046450">
    <property type="entry name" value="PA_dom_sf"/>
</dbReference>
<evidence type="ECO:0000256" key="5">
    <source>
        <dbReference type="SAM" id="SignalP"/>
    </source>
</evidence>
<evidence type="ECO:0000256" key="2">
    <source>
        <dbReference type="PROSITE-ProRule" id="PRU00076"/>
    </source>
</evidence>
<dbReference type="InterPro" id="IPR003137">
    <property type="entry name" value="PA_domain"/>
</dbReference>
<name>C1DY91_MICCC</name>
<dbReference type="InterPro" id="IPR000742">
    <property type="entry name" value="EGF"/>
</dbReference>
<comment type="caution">
    <text evidence="2">Lacks conserved residue(s) required for the propagation of feature annotation.</text>
</comment>
<dbReference type="Proteomes" id="UP000002009">
    <property type="component" value="Chromosome 2"/>
</dbReference>
<evidence type="ECO:0000313" key="8">
    <source>
        <dbReference type="Proteomes" id="UP000002009"/>
    </source>
</evidence>
<feature type="region of interest" description="Disordered" evidence="3">
    <location>
        <begin position="21"/>
        <end position="43"/>
    </location>
</feature>